<protein>
    <submittedName>
        <fullName evidence="2">Uncharacterized protein</fullName>
    </submittedName>
</protein>
<sequence>MIINALDTHGTAVTDTSDAVSTNTLVSDEQKIPKYFARLVAASLGVVAPILAFIFTLPHHGATLLLKWLQHHDMASILPFSPTSVPALVYSSTLVVFWITSLGICVRNIAYVLRFEPNLTPNWSAKGTVATTVLESALIVVITFMSFLRYRRERITSQSEPTPVTPQSELKAI</sequence>
<name>A0A8H7Y334_PSICU</name>
<reference evidence="2" key="1">
    <citation type="submission" date="2021-02" db="EMBL/GenBank/DDBJ databases">
        <title>Psilocybe cubensis genome.</title>
        <authorList>
            <person name="Mckernan K.J."/>
            <person name="Crawford S."/>
            <person name="Trippe A."/>
            <person name="Kane L.T."/>
            <person name="Mclaughlin S."/>
        </authorList>
    </citation>
    <scope>NUCLEOTIDE SEQUENCE [LARGE SCALE GENOMIC DNA]</scope>
    <source>
        <strain evidence="2">MGC-MH-2018</strain>
    </source>
</reference>
<dbReference type="AlphaFoldDB" id="A0A8H7Y334"/>
<evidence type="ECO:0000256" key="1">
    <source>
        <dbReference type="SAM" id="Phobius"/>
    </source>
</evidence>
<evidence type="ECO:0000313" key="2">
    <source>
        <dbReference type="EMBL" id="KAG5170293.1"/>
    </source>
</evidence>
<gene>
    <name evidence="2" type="ORF">JR316_004682</name>
</gene>
<keyword evidence="1" id="KW-0812">Transmembrane</keyword>
<feature type="transmembrane region" description="Helical" evidence="1">
    <location>
        <begin position="87"/>
        <end position="109"/>
    </location>
</feature>
<accession>A0A8H7Y334</accession>
<proteinExistence type="predicted"/>
<feature type="transmembrane region" description="Helical" evidence="1">
    <location>
        <begin position="35"/>
        <end position="57"/>
    </location>
</feature>
<keyword evidence="1" id="KW-0472">Membrane</keyword>
<dbReference type="EMBL" id="JAFIQS010000004">
    <property type="protein sequence ID" value="KAG5170293.1"/>
    <property type="molecule type" value="Genomic_DNA"/>
</dbReference>
<comment type="caution">
    <text evidence="2">The sequence shown here is derived from an EMBL/GenBank/DDBJ whole genome shotgun (WGS) entry which is preliminary data.</text>
</comment>
<feature type="transmembrane region" description="Helical" evidence="1">
    <location>
        <begin position="129"/>
        <end position="148"/>
    </location>
</feature>
<organism evidence="2">
    <name type="scientific">Psilocybe cubensis</name>
    <name type="common">Psychedelic mushroom</name>
    <name type="synonym">Stropharia cubensis</name>
    <dbReference type="NCBI Taxonomy" id="181762"/>
    <lineage>
        <taxon>Eukaryota</taxon>
        <taxon>Fungi</taxon>
        <taxon>Dikarya</taxon>
        <taxon>Basidiomycota</taxon>
        <taxon>Agaricomycotina</taxon>
        <taxon>Agaricomycetes</taxon>
        <taxon>Agaricomycetidae</taxon>
        <taxon>Agaricales</taxon>
        <taxon>Agaricineae</taxon>
        <taxon>Strophariaceae</taxon>
        <taxon>Psilocybe</taxon>
    </lineage>
</organism>
<keyword evidence="1" id="KW-1133">Transmembrane helix</keyword>